<dbReference type="PROSITE" id="PS50004">
    <property type="entry name" value="C2"/>
    <property type="match status" value="1"/>
</dbReference>
<dbReference type="Gene3D" id="2.60.40.150">
    <property type="entry name" value="C2 domain"/>
    <property type="match status" value="1"/>
</dbReference>
<keyword evidence="4" id="KW-1185">Reference proteome</keyword>
<organism evidence="3 4">
    <name type="scientific">Kalanchoe fedtschenkoi</name>
    <name type="common">Lavender scallops</name>
    <name type="synonym">South American air plant</name>
    <dbReference type="NCBI Taxonomy" id="63787"/>
    <lineage>
        <taxon>Eukaryota</taxon>
        <taxon>Viridiplantae</taxon>
        <taxon>Streptophyta</taxon>
        <taxon>Embryophyta</taxon>
        <taxon>Tracheophyta</taxon>
        <taxon>Spermatophyta</taxon>
        <taxon>Magnoliopsida</taxon>
        <taxon>eudicotyledons</taxon>
        <taxon>Gunneridae</taxon>
        <taxon>Pentapetalae</taxon>
        <taxon>Saxifragales</taxon>
        <taxon>Crassulaceae</taxon>
        <taxon>Kalanchoe</taxon>
    </lineage>
</organism>
<dbReference type="Gramene" id="Kaladp0018s0298.1.v1.1">
    <property type="protein sequence ID" value="Kaladp0018s0298.1.v1.1.CDS.1"/>
    <property type="gene ID" value="Kaladp0018s0298.v1.1"/>
</dbReference>
<dbReference type="GO" id="GO:0006952">
    <property type="term" value="P:defense response"/>
    <property type="evidence" value="ECO:0007669"/>
    <property type="project" value="InterPro"/>
</dbReference>
<dbReference type="InterPro" id="IPR035892">
    <property type="entry name" value="C2_domain_sf"/>
</dbReference>
<dbReference type="EnsemblPlants" id="Kaladp0018s0298.1.v1.1">
    <property type="protein sequence ID" value="Kaladp0018s0298.1.v1.1.CDS.1"/>
    <property type="gene ID" value="Kaladp0018s0298.v1.1"/>
</dbReference>
<proteinExistence type="predicted"/>
<dbReference type="PANTHER" id="PTHR32246">
    <property type="entry name" value="INGRESSION PROTEIN FIC1"/>
    <property type="match status" value="1"/>
</dbReference>
<sequence length="307" mass="33915">MTQRILEINVAHAQDLKDVNLFTKMDVYVVVSIVGGDNKSRQKTNVDRDSGTHPTWNFPMKFPIDELSALQGRLTLVFKLKCEGSLTDADIGEVHVPLKDLLTSSSASREAESGKYVHYQVTKPSGKGQGMLTFSYKFGNKICGAQTIEPVKMAGEVMQPVAYSPPQQQMGASWSYCVPSGQDTYTPSSYPQPPKPYPYPPPPEQVSGFGYMDIYPPPPAPKQYPPPPQATGSPYPYPPSPGPTYAYSPFQQPPDVYPPPPSPFPSAEGNLYPQQQRSVYPYPPQPEPRYGYPPQAYPGFVYPPKGF</sequence>
<dbReference type="Pfam" id="PF00168">
    <property type="entry name" value="C2"/>
    <property type="match status" value="1"/>
</dbReference>
<dbReference type="OMA" id="YAVVWIN"/>
<dbReference type="InterPro" id="IPR000008">
    <property type="entry name" value="C2_dom"/>
</dbReference>
<accession>A0A7N0T204</accession>
<dbReference type="AlphaFoldDB" id="A0A7N0T204"/>
<feature type="compositionally biased region" description="Pro residues" evidence="1">
    <location>
        <begin position="251"/>
        <end position="264"/>
    </location>
</feature>
<evidence type="ECO:0000313" key="4">
    <source>
        <dbReference type="Proteomes" id="UP000594263"/>
    </source>
</evidence>
<feature type="domain" description="C2" evidence="2">
    <location>
        <begin position="1"/>
        <end position="111"/>
    </location>
</feature>
<dbReference type="SMART" id="SM00239">
    <property type="entry name" value="C2"/>
    <property type="match status" value="1"/>
</dbReference>
<dbReference type="Proteomes" id="UP000594263">
    <property type="component" value="Unplaced"/>
</dbReference>
<feature type="region of interest" description="Disordered" evidence="1">
    <location>
        <begin position="217"/>
        <end position="288"/>
    </location>
</feature>
<dbReference type="SUPFAM" id="SSF49562">
    <property type="entry name" value="C2 domain (Calcium/lipid-binding domain, CaLB)"/>
    <property type="match status" value="1"/>
</dbReference>
<name>A0A7N0T204_KALFE</name>
<dbReference type="InterPro" id="IPR044750">
    <property type="entry name" value="C2_SRC2/BAP"/>
</dbReference>
<dbReference type="PANTHER" id="PTHR32246:SF173">
    <property type="entry name" value="C2 DOMAIN-CONTAINING PROTEIN"/>
    <property type="match status" value="1"/>
</dbReference>
<protein>
    <recommendedName>
        <fullName evidence="2">C2 domain-containing protein</fullName>
    </recommendedName>
</protein>
<evidence type="ECO:0000259" key="2">
    <source>
        <dbReference type="PROSITE" id="PS50004"/>
    </source>
</evidence>
<feature type="compositionally biased region" description="Pro residues" evidence="1">
    <location>
        <begin position="217"/>
        <end position="242"/>
    </location>
</feature>
<dbReference type="CDD" id="cd04051">
    <property type="entry name" value="C2_SRC2_like"/>
    <property type="match status" value="1"/>
</dbReference>
<evidence type="ECO:0000313" key="3">
    <source>
        <dbReference type="EnsemblPlants" id="Kaladp0018s0298.1.v1.1.CDS.1"/>
    </source>
</evidence>
<evidence type="ECO:0000256" key="1">
    <source>
        <dbReference type="SAM" id="MobiDB-lite"/>
    </source>
</evidence>
<reference evidence="3" key="1">
    <citation type="submission" date="2021-01" db="UniProtKB">
        <authorList>
            <consortium name="EnsemblPlants"/>
        </authorList>
    </citation>
    <scope>IDENTIFICATION</scope>
</reference>